<dbReference type="Pfam" id="PF08264">
    <property type="entry name" value="Anticodon_1"/>
    <property type="match status" value="1"/>
</dbReference>
<keyword evidence="3" id="KW-0067">ATP-binding</keyword>
<dbReference type="Gene3D" id="1.10.730.10">
    <property type="entry name" value="Isoleucyl-tRNA Synthetase, Domain 1"/>
    <property type="match status" value="1"/>
</dbReference>
<dbReference type="InterPro" id="IPR009080">
    <property type="entry name" value="tRNAsynth_Ia_anticodon-bd"/>
</dbReference>
<keyword evidence="2" id="KW-0547">Nucleotide-binding</keyword>
<dbReference type="GO" id="GO:0006418">
    <property type="term" value="P:tRNA aminoacylation for protein translation"/>
    <property type="evidence" value="ECO:0007669"/>
    <property type="project" value="InterPro"/>
</dbReference>
<gene>
    <name evidence="7" type="ORF">E1A91_D01G000100v1</name>
</gene>
<name>A0A5D2W399_GOSMU</name>
<sequence length="55" mass="6532">MLIDAVTESYNKYFFGDVGREIYDFFWGDFADRYVECSFIICFLLIERSSSVLCH</sequence>
<evidence type="ECO:0000259" key="6">
    <source>
        <dbReference type="Pfam" id="PF08264"/>
    </source>
</evidence>
<proteinExistence type="predicted"/>
<organism evidence="7 8">
    <name type="scientific">Gossypium mustelinum</name>
    <name type="common">Cotton</name>
    <name type="synonym">Gossypium caicoense</name>
    <dbReference type="NCBI Taxonomy" id="34275"/>
    <lineage>
        <taxon>Eukaryota</taxon>
        <taxon>Viridiplantae</taxon>
        <taxon>Streptophyta</taxon>
        <taxon>Embryophyta</taxon>
        <taxon>Tracheophyta</taxon>
        <taxon>Spermatophyta</taxon>
        <taxon>Magnoliopsida</taxon>
        <taxon>eudicotyledons</taxon>
        <taxon>Gunneridae</taxon>
        <taxon>Pentapetalae</taxon>
        <taxon>rosids</taxon>
        <taxon>malvids</taxon>
        <taxon>Malvales</taxon>
        <taxon>Malvaceae</taxon>
        <taxon>Malvoideae</taxon>
        <taxon>Gossypium</taxon>
    </lineage>
</organism>
<evidence type="ECO:0000256" key="5">
    <source>
        <dbReference type="ARBA" id="ARBA00023146"/>
    </source>
</evidence>
<dbReference type="EMBL" id="CM017649">
    <property type="protein sequence ID" value="TYI95470.1"/>
    <property type="molecule type" value="Genomic_DNA"/>
</dbReference>
<dbReference type="InterPro" id="IPR013155">
    <property type="entry name" value="M/V/L/I-tRNA-synth_anticd-bd"/>
</dbReference>
<feature type="domain" description="Methionyl/Valyl/Leucyl/Isoleucyl-tRNA synthetase anticodon-binding" evidence="6">
    <location>
        <begin position="2"/>
        <end position="38"/>
    </location>
</feature>
<evidence type="ECO:0000256" key="3">
    <source>
        <dbReference type="ARBA" id="ARBA00022840"/>
    </source>
</evidence>
<protein>
    <recommendedName>
        <fullName evidence="6">Methionyl/Valyl/Leucyl/Isoleucyl-tRNA synthetase anticodon-binding domain-containing protein</fullName>
    </recommendedName>
</protein>
<dbReference type="SUPFAM" id="SSF47323">
    <property type="entry name" value="Anticodon-binding domain of a subclass of class I aminoacyl-tRNA synthetases"/>
    <property type="match status" value="1"/>
</dbReference>
<keyword evidence="4" id="KW-0648">Protein biosynthesis</keyword>
<evidence type="ECO:0000256" key="2">
    <source>
        <dbReference type="ARBA" id="ARBA00022741"/>
    </source>
</evidence>
<keyword evidence="8" id="KW-1185">Reference proteome</keyword>
<dbReference type="GO" id="GO:0005524">
    <property type="term" value="F:ATP binding"/>
    <property type="evidence" value="ECO:0007669"/>
    <property type="project" value="UniProtKB-KW"/>
</dbReference>
<evidence type="ECO:0000256" key="4">
    <source>
        <dbReference type="ARBA" id="ARBA00022917"/>
    </source>
</evidence>
<evidence type="ECO:0000313" key="8">
    <source>
        <dbReference type="Proteomes" id="UP000323597"/>
    </source>
</evidence>
<evidence type="ECO:0000313" key="7">
    <source>
        <dbReference type="EMBL" id="TYI95470.1"/>
    </source>
</evidence>
<reference evidence="7 8" key="1">
    <citation type="submission" date="2019-07" db="EMBL/GenBank/DDBJ databases">
        <title>WGS assembly of Gossypium mustelinum.</title>
        <authorList>
            <person name="Chen Z.J."/>
            <person name="Sreedasyam A."/>
            <person name="Ando A."/>
            <person name="Song Q."/>
            <person name="De L."/>
            <person name="Hulse-Kemp A."/>
            <person name="Ding M."/>
            <person name="Ye W."/>
            <person name="Kirkbride R."/>
            <person name="Jenkins J."/>
            <person name="Plott C."/>
            <person name="Lovell J."/>
            <person name="Lin Y.-M."/>
            <person name="Vaughn R."/>
            <person name="Liu B."/>
            <person name="Li W."/>
            <person name="Simpson S."/>
            <person name="Scheffler B."/>
            <person name="Saski C."/>
            <person name="Grover C."/>
            <person name="Hu G."/>
            <person name="Conover J."/>
            <person name="Carlson J."/>
            <person name="Shu S."/>
            <person name="Boston L."/>
            <person name="Williams M."/>
            <person name="Peterson D."/>
            <person name="Mcgee K."/>
            <person name="Jones D."/>
            <person name="Wendel J."/>
            <person name="Stelly D."/>
            <person name="Grimwood J."/>
            <person name="Schmutz J."/>
        </authorList>
    </citation>
    <scope>NUCLEOTIDE SEQUENCE [LARGE SCALE GENOMIC DNA]</scope>
    <source>
        <strain evidence="7">1408120.09</strain>
    </source>
</reference>
<dbReference type="GO" id="GO:0004812">
    <property type="term" value="F:aminoacyl-tRNA ligase activity"/>
    <property type="evidence" value="ECO:0007669"/>
    <property type="project" value="UniProtKB-KW"/>
</dbReference>
<dbReference type="AlphaFoldDB" id="A0A5D2W399"/>
<dbReference type="Proteomes" id="UP000323597">
    <property type="component" value="Chromosome D01"/>
</dbReference>
<evidence type="ECO:0000256" key="1">
    <source>
        <dbReference type="ARBA" id="ARBA00022598"/>
    </source>
</evidence>
<keyword evidence="1" id="KW-0436">Ligase</keyword>
<keyword evidence="5" id="KW-0030">Aminoacyl-tRNA synthetase</keyword>
<accession>A0A5D2W399</accession>